<dbReference type="InterPro" id="IPR010359">
    <property type="entry name" value="IrrE_HExxH"/>
</dbReference>
<protein>
    <recommendedName>
        <fullName evidence="1">IrrE N-terminal-like domain-containing protein</fullName>
    </recommendedName>
</protein>
<evidence type="ECO:0000313" key="2">
    <source>
        <dbReference type="EMBL" id="SLK06508.1"/>
    </source>
</evidence>
<organism evidence="2 3">
    <name type="scientific">Novosphingobium mathurense</name>
    <dbReference type="NCBI Taxonomy" id="428990"/>
    <lineage>
        <taxon>Bacteria</taxon>
        <taxon>Pseudomonadati</taxon>
        <taxon>Pseudomonadota</taxon>
        <taxon>Alphaproteobacteria</taxon>
        <taxon>Sphingomonadales</taxon>
        <taxon>Sphingomonadaceae</taxon>
        <taxon>Novosphingobium</taxon>
    </lineage>
</organism>
<dbReference type="Gene3D" id="1.10.10.2910">
    <property type="match status" value="1"/>
</dbReference>
<dbReference type="InterPro" id="IPR052345">
    <property type="entry name" value="Rad_response_metalloprotease"/>
</dbReference>
<dbReference type="RefSeq" id="WP_079731201.1">
    <property type="nucleotide sequence ID" value="NZ_FVZE01000006.1"/>
</dbReference>
<accession>A0A1U6IER5</accession>
<dbReference type="AlphaFoldDB" id="A0A1U6IER5"/>
<dbReference type="EMBL" id="FVZE01000006">
    <property type="protein sequence ID" value="SLK06508.1"/>
    <property type="molecule type" value="Genomic_DNA"/>
</dbReference>
<dbReference type="Proteomes" id="UP000190989">
    <property type="component" value="Unassembled WGS sequence"/>
</dbReference>
<gene>
    <name evidence="2" type="ORF">SAMN06295987_1062</name>
</gene>
<reference evidence="3" key="1">
    <citation type="submission" date="2017-02" db="EMBL/GenBank/DDBJ databases">
        <authorList>
            <person name="Varghese N."/>
            <person name="Submissions S."/>
        </authorList>
    </citation>
    <scope>NUCLEOTIDE SEQUENCE [LARGE SCALE GENOMIC DNA]</scope>
    <source>
        <strain evidence="3">SM117</strain>
    </source>
</reference>
<proteinExistence type="predicted"/>
<dbReference type="PANTHER" id="PTHR43236">
    <property type="entry name" value="ANTITOXIN HIGA1"/>
    <property type="match status" value="1"/>
</dbReference>
<evidence type="ECO:0000259" key="1">
    <source>
        <dbReference type="Pfam" id="PF06114"/>
    </source>
</evidence>
<feature type="domain" description="IrrE N-terminal-like" evidence="1">
    <location>
        <begin position="33"/>
        <end position="158"/>
    </location>
</feature>
<name>A0A1U6IER5_9SPHN</name>
<keyword evidence="3" id="KW-1185">Reference proteome</keyword>
<evidence type="ECO:0000313" key="3">
    <source>
        <dbReference type="Proteomes" id="UP000190989"/>
    </source>
</evidence>
<dbReference type="Pfam" id="PF06114">
    <property type="entry name" value="Peptidase_M78"/>
    <property type="match status" value="1"/>
</dbReference>
<dbReference type="STRING" id="428990.SAMN06295987_1062"/>
<dbReference type="PANTHER" id="PTHR43236:SF2">
    <property type="entry name" value="BLL0069 PROTEIN"/>
    <property type="match status" value="1"/>
</dbReference>
<sequence length="162" mass="18245">MARLSIPQLPPYAAEAIARHQVEAPVKLGAIANDLGVKVVISDLPLAVSGMLVLDKDDRQTWTIKVNRHEHRNRQRFTIAHEIAHYVLHRDVIGNELVDDTFYRSGLSERREFEANALAAEILMPWHLITQLMRDGERDVNKLAEALQVSPAAMNIRLGVLT</sequence>